<protein>
    <submittedName>
        <fullName evidence="1">Capsule assembly Wzi family protein</fullName>
    </submittedName>
</protein>
<dbReference type="Pfam" id="PF14052">
    <property type="entry name" value="Caps_assemb_Wzi"/>
    <property type="match status" value="1"/>
</dbReference>
<comment type="caution">
    <text evidence="1">The sequence shown here is derived from an EMBL/GenBank/DDBJ whole genome shotgun (WGS) entry which is preliminary data.</text>
</comment>
<dbReference type="EMBL" id="JAPEUL010000009">
    <property type="protein sequence ID" value="MCW4630981.1"/>
    <property type="molecule type" value="Genomic_DNA"/>
</dbReference>
<dbReference type="InterPro" id="IPR038636">
    <property type="entry name" value="Wzi_sf"/>
</dbReference>
<dbReference type="Proteomes" id="UP001431181">
    <property type="component" value="Unassembled WGS sequence"/>
</dbReference>
<name>A0ABT3KK97_9GAMM</name>
<keyword evidence="2" id="KW-1185">Reference proteome</keyword>
<sequence>MSSLNVNNILSLSTTKSYVLKHGYVRRCHVNDAVSKILLVPLAMSVSVASMASPWLEANDPFLRSSLVLLSDAGQMSSPVNHYPMRWSLFGDDLTYLNHGSDVVVVANQQLLYTLNTAKLNRGNRLFKVVNGSNSSLPLGFGQFNEDEKGVYTSVESLGNVFSYRLTAGYSEYQDDTSLNLDDSYFAYSTGAWLWSIGNVDRWWGQGWQHNLILASYAKAAPDVSVSYIGKNSVLGVWSIESVVAQPAHSDYDYHSATRLVSKPLSRFEYGITYQTWFSGINSIQDEKQLAVDAKLTLPSIASFYHSVYAEAASTSNESELGAWLFGWTGSFPLGENVARIVLESQQTSDAHDTTPWLSGSYPSVTDKVANTTYELDDSVSVALYLQLKNDHQIGMSYQNATLDNESIRSTQFTYNLPALAGMVRMGTSYQQRKNNTNQSDTDQRNLWVGYEFRF</sequence>
<dbReference type="RefSeq" id="WP_265220296.1">
    <property type="nucleotide sequence ID" value="NZ_JAPEUL010000009.1"/>
</dbReference>
<proteinExistence type="predicted"/>
<dbReference type="Gene3D" id="2.40.160.130">
    <property type="entry name" value="Capsule assembly protein Wzi"/>
    <property type="match status" value="1"/>
</dbReference>
<organism evidence="1 2">
    <name type="scientific">Marinomonas rhodophyticola</name>
    <dbReference type="NCBI Taxonomy" id="2992803"/>
    <lineage>
        <taxon>Bacteria</taxon>
        <taxon>Pseudomonadati</taxon>
        <taxon>Pseudomonadota</taxon>
        <taxon>Gammaproteobacteria</taxon>
        <taxon>Oceanospirillales</taxon>
        <taxon>Oceanospirillaceae</taxon>
        <taxon>Marinomonas</taxon>
    </lineage>
</organism>
<evidence type="ECO:0000313" key="1">
    <source>
        <dbReference type="EMBL" id="MCW4630981.1"/>
    </source>
</evidence>
<accession>A0ABT3KK97</accession>
<gene>
    <name evidence="1" type="ORF">ONZ52_19465</name>
</gene>
<dbReference type="InterPro" id="IPR026950">
    <property type="entry name" value="Caps_assemb_Wzi"/>
</dbReference>
<reference evidence="1" key="1">
    <citation type="submission" date="2022-11" db="EMBL/GenBank/DDBJ databases">
        <title>Marinomonas sp. nov., isolated from marine algae.</title>
        <authorList>
            <person name="Choi D.G."/>
            <person name="Kim J.M."/>
            <person name="Lee J.K."/>
            <person name="Baek J.H."/>
            <person name="Jeon C.O."/>
        </authorList>
    </citation>
    <scope>NUCLEOTIDE SEQUENCE</scope>
    <source>
        <strain evidence="1">KJ51-3</strain>
    </source>
</reference>
<evidence type="ECO:0000313" key="2">
    <source>
        <dbReference type="Proteomes" id="UP001431181"/>
    </source>
</evidence>